<protein>
    <submittedName>
        <fullName evidence="3">Listeria/Bacterioides repeat-containing protein</fullName>
    </submittedName>
</protein>
<dbReference type="GO" id="GO:0030313">
    <property type="term" value="C:cell envelope"/>
    <property type="evidence" value="ECO:0007669"/>
    <property type="project" value="UniProtKB-SubCell"/>
</dbReference>
<dbReference type="Proteomes" id="UP000189857">
    <property type="component" value="Unassembled WGS sequence"/>
</dbReference>
<keyword evidence="4" id="KW-1185">Reference proteome</keyword>
<dbReference type="OrthoDB" id="1999899at2"/>
<evidence type="ECO:0000313" key="4">
    <source>
        <dbReference type="Proteomes" id="UP000189857"/>
    </source>
</evidence>
<dbReference type="EMBL" id="FUXA01000018">
    <property type="protein sequence ID" value="SKA01053.1"/>
    <property type="molecule type" value="Genomic_DNA"/>
</dbReference>
<dbReference type="RefSeq" id="WP_078788128.1">
    <property type="nucleotide sequence ID" value="NZ_FMTO01000018.1"/>
</dbReference>
<proteinExistence type="predicted"/>
<feature type="signal peptide" evidence="2">
    <location>
        <begin position="1"/>
        <end position="28"/>
    </location>
</feature>
<dbReference type="Pfam" id="PF09479">
    <property type="entry name" value="Flg_new"/>
    <property type="match status" value="9"/>
</dbReference>
<keyword evidence="2" id="KW-0732">Signal</keyword>
<dbReference type="InterPro" id="IPR036439">
    <property type="entry name" value="Dockerin_dom_sf"/>
</dbReference>
<evidence type="ECO:0000256" key="2">
    <source>
        <dbReference type="SAM" id="SignalP"/>
    </source>
</evidence>
<dbReference type="Gene3D" id="2.60.40.4270">
    <property type="entry name" value="Listeria-Bacteroides repeat domain"/>
    <property type="match status" value="9"/>
</dbReference>
<dbReference type="Gene3D" id="1.10.1330.10">
    <property type="entry name" value="Dockerin domain"/>
    <property type="match status" value="1"/>
</dbReference>
<reference evidence="3 4" key="1">
    <citation type="submission" date="2017-02" db="EMBL/GenBank/DDBJ databases">
        <authorList>
            <person name="Peterson S.W."/>
        </authorList>
    </citation>
    <scope>NUCLEOTIDE SEQUENCE [LARGE SCALE GENOMIC DNA]</scope>
    <source>
        <strain evidence="3 4">ATCC 17233</strain>
    </source>
</reference>
<dbReference type="AlphaFoldDB" id="A0A1T4QB97"/>
<dbReference type="InterPro" id="IPR013378">
    <property type="entry name" value="InlB-like_B-rpt"/>
</dbReference>
<dbReference type="GO" id="GO:0000272">
    <property type="term" value="P:polysaccharide catabolic process"/>
    <property type="evidence" value="ECO:0007669"/>
    <property type="project" value="InterPro"/>
</dbReference>
<evidence type="ECO:0000313" key="3">
    <source>
        <dbReference type="EMBL" id="SKA01053.1"/>
    </source>
</evidence>
<dbReference type="NCBIfam" id="TIGR02543">
    <property type="entry name" value="List_Bact_rpt"/>
    <property type="match status" value="5"/>
</dbReference>
<comment type="subcellular location">
    <subcellularLocation>
        <location evidence="1">Cell envelope</location>
    </subcellularLocation>
</comment>
<accession>A0A1T4QB97</accession>
<gene>
    <name evidence="3" type="ORF">SAMN02745110_02335</name>
</gene>
<feature type="chain" id="PRO_5010548801" evidence="2">
    <location>
        <begin position="29"/>
        <end position="1232"/>
    </location>
</feature>
<evidence type="ECO:0000256" key="1">
    <source>
        <dbReference type="ARBA" id="ARBA00004196"/>
    </source>
</evidence>
<name>A0A1T4QB97_9FIRM</name>
<dbReference type="InterPro" id="IPR042229">
    <property type="entry name" value="Listeria/Bacterioides_rpt_sf"/>
</dbReference>
<organism evidence="3 4">
    <name type="scientific">Eubacterium ruminantium</name>
    <dbReference type="NCBI Taxonomy" id="42322"/>
    <lineage>
        <taxon>Bacteria</taxon>
        <taxon>Bacillati</taxon>
        <taxon>Bacillota</taxon>
        <taxon>Clostridia</taxon>
        <taxon>Eubacteriales</taxon>
        <taxon>Eubacteriaceae</taxon>
        <taxon>Eubacterium</taxon>
    </lineage>
</organism>
<sequence>MSRKFRRILSIVMTFVMCLYMMPNVVLADGNDLDYELIVSITTGSNEIGGTIAATVSLRNNTGSEKTLQAFDFYATGSSNVSITGYTNAAQVDAVPVMNGSTLHVRKIGKQNNDQSYSNTELTLSAGESVVLGTINATLSNDIIDGDTYSISIVGVGDTRANIAVANDDNSHYPLPSTNPGTFHKTYTVTYVDKGLNDDSYVTIGTGIKRHGHNYTISTNLNDNTVFNVNPIPTHSPKQYFGGWATSEYGGTVYTVGGSNVYSTNSDITLYARWPYSNQEVTFLGAWGGSIGSSISVPYNDHISLADIPSDEAVLNTIGDNARWGYQSDFEFLGWVPVSGQSDVGDVVGGREFPGANTGSIISKEDMTNLLINDTTYFAPKFAYKSNLSASFAVAGNYSGVQNMPPTQTGLSVHSKVTAPPSDPSLNGYTFNGWYKEDTCNTFWDFANDEITSNVTIYAKFTANSYDITYHENAGVFSSNYTAPASYTYGTEVNLPTSSNISKTGYIFAGWYENSGFDGSPVSAISNTSTGPKEFYAKWTPISYSIRFNSNGGTGNMDNQVFAYGESKELSQNEFTNSGKTFKGWSTSENPADDSAINYSDKASVSNLSTTNNAVIDLYAVWSVDAYQITYNLGGGSDAGSNPTTYSVTSPAISLTNPTRNGYTFTGWTGTGLSEASTSVTIPSGSTGDREYTANWSPISYTVTFDENGGDDISNLTYNIESTSALGSTSRNGYSFTGWKVTTAGGNWEENTVLSATDIVTGKYGDVTLTAQWTPTNYTVTFNSNGGSAVSAMTYTINSTNTLPTTSKDGYTFNGWKVTTAAGNWVANDDLGITYALNGNYGNVTLTAQWAVINYTISYDGLTDATVSGNPTSYNIESNAITLNNPTKTGYTFAGWTGTGLNEASTSVTIPSGSMGDRSYTATWNIITYEVKFYDKPENAQDKQVIETRTYTIANPTIEAPTVPGKNGYNGAWSSYDLTDLGNKNVYPVYTPIQYTITFDTNGGTAIAQMTYTIESTSTLPAASGKTNHTFDNWKVTTAGGNWAEDSTYNSAYSLTGKYGNVTLTAQWTVDFSYVVEEYKYAYTGYRLLRVKADSLSVDEVYTYNGVVMKYTDDSAYQIDDSPVFYTLIPTSVNTLSDDQIGMISSINGNRTDNTINVSAGDVNGDGVTNIADANTVYQMLTQNSAGGYYSQEQLSTRDRLAADVSSSTTNVEHRASIADVNAIINAINGSN</sequence>